<dbReference type="OrthoDB" id="2192561at2759"/>
<dbReference type="GO" id="GO:0005730">
    <property type="term" value="C:nucleolus"/>
    <property type="evidence" value="ECO:0007669"/>
    <property type="project" value="TreeGrafter"/>
</dbReference>
<proteinExistence type="inferred from homology"/>
<dbReference type="InterPro" id="IPR007955">
    <property type="entry name" value="Bystin"/>
</dbReference>
<comment type="caution">
    <text evidence="3">The sequence shown here is derived from an EMBL/GenBank/DDBJ whole genome shotgun (WGS) entry which is preliminary data.</text>
</comment>
<dbReference type="GO" id="GO:0005737">
    <property type="term" value="C:cytoplasm"/>
    <property type="evidence" value="ECO:0007669"/>
    <property type="project" value="TreeGrafter"/>
</dbReference>
<dbReference type="EMBL" id="CADEPI010000059">
    <property type="protein sequence ID" value="CAB3371185.1"/>
    <property type="molecule type" value="Genomic_DNA"/>
</dbReference>
<keyword evidence="4" id="KW-1185">Reference proteome</keyword>
<dbReference type="AlphaFoldDB" id="A0A8S1CNG1"/>
<sequence>MGKSKKLKVSKGEVRRSDLETQLEDDKFAKPTARVKAKRSRQDEDDEFVDSSLSKKILRLAGHQKRDEEGVEQDNPGPSDASLGTLEDFEDEFEDEMQGDDYCNKIELDEDEERTVDMFLNKDRKEQTCLADIVMAAIRSKQSDFEAVQSVNGGCQVQDIQPEVKELYQGVGKMLVKYRSGKLPKAFKIIPRLRNWEQMLLITEPENWSAAAVYQGTRIFASNLTEKMTQRFYNLVLLPRVRDDIAEYKRLNFHLYQALRKALFKPAAFMRGILIPLCESRDCTLREAIIIGSVLARNSIPSLHSGAAIMKIAELEYTGATSVFIRILLDKKYALPYRVTDALVFHFLRFGKDERQLPVLWHQSFLTFVQRYKNDISSEQRDALLDLLRTQNHHSISAEVRRELQSAQCKDLRASESEPMDQ</sequence>
<evidence type="ECO:0000256" key="1">
    <source>
        <dbReference type="ARBA" id="ARBA00007114"/>
    </source>
</evidence>
<evidence type="ECO:0008006" key="5">
    <source>
        <dbReference type="Google" id="ProtNLM"/>
    </source>
</evidence>
<evidence type="ECO:0000313" key="3">
    <source>
        <dbReference type="EMBL" id="CAB3371185.1"/>
    </source>
</evidence>
<evidence type="ECO:0000313" key="4">
    <source>
        <dbReference type="Proteomes" id="UP000494165"/>
    </source>
</evidence>
<organism evidence="3 4">
    <name type="scientific">Cloeon dipterum</name>
    <dbReference type="NCBI Taxonomy" id="197152"/>
    <lineage>
        <taxon>Eukaryota</taxon>
        <taxon>Metazoa</taxon>
        <taxon>Ecdysozoa</taxon>
        <taxon>Arthropoda</taxon>
        <taxon>Hexapoda</taxon>
        <taxon>Insecta</taxon>
        <taxon>Pterygota</taxon>
        <taxon>Palaeoptera</taxon>
        <taxon>Ephemeroptera</taxon>
        <taxon>Pisciforma</taxon>
        <taxon>Baetidae</taxon>
        <taxon>Cloeon</taxon>
    </lineage>
</organism>
<dbReference type="PANTHER" id="PTHR12821:SF0">
    <property type="entry name" value="BYSTIN"/>
    <property type="match status" value="1"/>
</dbReference>
<feature type="region of interest" description="Disordered" evidence="2">
    <location>
        <begin position="1"/>
        <end position="48"/>
    </location>
</feature>
<name>A0A8S1CNG1_9INSE</name>
<evidence type="ECO:0000256" key="2">
    <source>
        <dbReference type="SAM" id="MobiDB-lite"/>
    </source>
</evidence>
<feature type="compositionally biased region" description="Basic and acidic residues" evidence="2">
    <location>
        <begin position="10"/>
        <end position="29"/>
    </location>
</feature>
<feature type="region of interest" description="Disordered" evidence="2">
    <location>
        <begin position="60"/>
        <end position="84"/>
    </location>
</feature>
<protein>
    <recommendedName>
        <fullName evidence="5">Bystin</fullName>
    </recommendedName>
</protein>
<dbReference type="Proteomes" id="UP000494165">
    <property type="component" value="Unassembled WGS sequence"/>
</dbReference>
<dbReference type="GO" id="GO:0030515">
    <property type="term" value="F:snoRNA binding"/>
    <property type="evidence" value="ECO:0007669"/>
    <property type="project" value="TreeGrafter"/>
</dbReference>
<comment type="similarity">
    <text evidence="1">Belongs to the bystin family.</text>
</comment>
<gene>
    <name evidence="3" type="ORF">CLODIP_2_CD02343</name>
</gene>
<reference evidence="3 4" key="1">
    <citation type="submission" date="2020-04" db="EMBL/GenBank/DDBJ databases">
        <authorList>
            <person name="Alioto T."/>
            <person name="Alioto T."/>
            <person name="Gomez Garrido J."/>
        </authorList>
    </citation>
    <scope>NUCLEOTIDE SEQUENCE [LARGE SCALE GENOMIC DNA]</scope>
</reference>
<accession>A0A8S1CNG1</accession>
<dbReference type="PANTHER" id="PTHR12821">
    <property type="entry name" value="BYSTIN"/>
    <property type="match status" value="1"/>
</dbReference>
<dbReference type="Pfam" id="PF05291">
    <property type="entry name" value="Bystin"/>
    <property type="match status" value="1"/>
</dbReference>
<dbReference type="GO" id="GO:0006364">
    <property type="term" value="P:rRNA processing"/>
    <property type="evidence" value="ECO:0007669"/>
    <property type="project" value="TreeGrafter"/>
</dbReference>
<dbReference type="GO" id="GO:0030688">
    <property type="term" value="C:preribosome, small subunit precursor"/>
    <property type="evidence" value="ECO:0007669"/>
    <property type="project" value="TreeGrafter"/>
</dbReference>